<feature type="region of interest" description="Disordered" evidence="1">
    <location>
        <begin position="25"/>
        <end position="58"/>
    </location>
</feature>
<dbReference type="SUPFAM" id="SSF56601">
    <property type="entry name" value="beta-lactamase/transpeptidase-like"/>
    <property type="match status" value="1"/>
</dbReference>
<keyword evidence="2" id="KW-0732">Signal</keyword>
<feature type="domain" description="Beta-lactamase-related" evidence="3">
    <location>
        <begin position="177"/>
        <end position="481"/>
    </location>
</feature>
<evidence type="ECO:0000313" key="5">
    <source>
        <dbReference type="Proteomes" id="UP001156831"/>
    </source>
</evidence>
<proteinExistence type="predicted"/>
<accession>A0ABT6JLH5</accession>
<keyword evidence="5" id="KW-1185">Reference proteome</keyword>
<name>A0ABT6JLH5_9GAMM</name>
<sequence length="492" mass="52045">MTRSRLLLLAACLSALVSAHAPAAPPATAAAPERSAQAGQPPASVDPDSPEAATSPARQATDAWLAAFNAGDRASLEAYARRWNPEMDIDRQLGFRGDTGGFVLLRREPAPPGEAHALLRERDGDTVARAIATITPAGHARVAVQAIDPPADLRVARLSQRDALDALVARADAQAASDAFSGVLLVARGDEVLLQRGWGLADRAANTPVSLDTKFRLGSMNKMITAVAVLQLVQQGRLSLDDTVGEALPGYPNAEVGAATIRQLLTHSGGTGDIFGPDFDAQRLSLRSHDDYLRLYGARGTDHAPGAEQRYSNYGFVLLGAIIERASGQSYYDYVDAHVYGPARMRDSGSLPEAVDVPGRAVAYTRRDGTLVDAADTLPWRGTAAGGGYSTAGDLLKFAHALQDGTLLSPGLLAEATRGQTPWYGYGFQVREHDGQRVFGHGGGAPGMNGDLRIYPGLGVVIIGLANRDPRVVDRLVDFYALRMPLQGASTD</sequence>
<dbReference type="Proteomes" id="UP001156831">
    <property type="component" value="Unassembled WGS sequence"/>
</dbReference>
<evidence type="ECO:0000256" key="2">
    <source>
        <dbReference type="SAM" id="SignalP"/>
    </source>
</evidence>
<dbReference type="PANTHER" id="PTHR46825:SF9">
    <property type="entry name" value="BETA-LACTAMASE-RELATED DOMAIN-CONTAINING PROTEIN"/>
    <property type="match status" value="1"/>
</dbReference>
<dbReference type="InterPro" id="IPR012338">
    <property type="entry name" value="Beta-lactam/transpept-like"/>
</dbReference>
<organism evidence="4 5">
    <name type="scientific">Luteimonas rhizosphaericola</name>
    <dbReference type="NCBI Taxonomy" id="3042024"/>
    <lineage>
        <taxon>Bacteria</taxon>
        <taxon>Pseudomonadati</taxon>
        <taxon>Pseudomonadota</taxon>
        <taxon>Gammaproteobacteria</taxon>
        <taxon>Lysobacterales</taxon>
        <taxon>Lysobacteraceae</taxon>
        <taxon>Luteimonas</taxon>
    </lineage>
</organism>
<dbReference type="GO" id="GO:0016787">
    <property type="term" value="F:hydrolase activity"/>
    <property type="evidence" value="ECO:0007669"/>
    <property type="project" value="UniProtKB-KW"/>
</dbReference>
<dbReference type="PANTHER" id="PTHR46825">
    <property type="entry name" value="D-ALANYL-D-ALANINE-CARBOXYPEPTIDASE/ENDOPEPTIDASE AMPH"/>
    <property type="match status" value="1"/>
</dbReference>
<dbReference type="RefSeq" id="WP_280602492.1">
    <property type="nucleotide sequence ID" value="NZ_JARXRN010000028.1"/>
</dbReference>
<protein>
    <submittedName>
        <fullName evidence="4">Serine hydrolase</fullName>
        <ecNumber evidence="4">3.1.1.103</ecNumber>
    </submittedName>
</protein>
<dbReference type="InterPro" id="IPR001466">
    <property type="entry name" value="Beta-lactam-related"/>
</dbReference>
<dbReference type="InterPro" id="IPR050491">
    <property type="entry name" value="AmpC-like"/>
</dbReference>
<comment type="caution">
    <text evidence="4">The sequence shown here is derived from an EMBL/GenBank/DDBJ whole genome shotgun (WGS) entry which is preliminary data.</text>
</comment>
<evidence type="ECO:0000313" key="4">
    <source>
        <dbReference type="EMBL" id="MDH5831528.1"/>
    </source>
</evidence>
<feature type="chain" id="PRO_5047256163" evidence="2">
    <location>
        <begin position="24"/>
        <end position="492"/>
    </location>
</feature>
<dbReference type="Gene3D" id="3.40.710.10">
    <property type="entry name" value="DD-peptidase/beta-lactamase superfamily"/>
    <property type="match status" value="1"/>
</dbReference>
<feature type="signal peptide" evidence="2">
    <location>
        <begin position="1"/>
        <end position="23"/>
    </location>
</feature>
<evidence type="ECO:0000256" key="1">
    <source>
        <dbReference type="SAM" id="MobiDB-lite"/>
    </source>
</evidence>
<gene>
    <name evidence="4" type="ORF">QFW80_13480</name>
</gene>
<reference evidence="4 5" key="1">
    <citation type="submission" date="2023-04" db="EMBL/GenBank/DDBJ databases">
        <title>Luteimonas sp. M1R5S18.</title>
        <authorList>
            <person name="Sun J.-Q."/>
        </authorList>
    </citation>
    <scope>NUCLEOTIDE SEQUENCE [LARGE SCALE GENOMIC DNA]</scope>
    <source>
        <strain evidence="4 5">M1R5S18</strain>
    </source>
</reference>
<dbReference type="EC" id="3.1.1.103" evidence="4"/>
<feature type="compositionally biased region" description="Low complexity" evidence="1">
    <location>
        <begin position="25"/>
        <end position="38"/>
    </location>
</feature>
<dbReference type="EMBL" id="JARXRN010000028">
    <property type="protein sequence ID" value="MDH5831528.1"/>
    <property type="molecule type" value="Genomic_DNA"/>
</dbReference>
<evidence type="ECO:0000259" key="3">
    <source>
        <dbReference type="Pfam" id="PF00144"/>
    </source>
</evidence>
<dbReference type="Pfam" id="PF00144">
    <property type="entry name" value="Beta-lactamase"/>
    <property type="match status" value="1"/>
</dbReference>
<keyword evidence="4" id="KW-0378">Hydrolase</keyword>